<reference evidence="1 2" key="1">
    <citation type="journal article" date="2021" name="G3 (Bethesda)">
        <title>Genomic diversity, chromosomal rearrangements, and interspecies hybridization in the ogataea polymorpha species complex.</title>
        <authorList>
            <person name="Hanson S.J."/>
            <person name="Cinneide E.O."/>
            <person name="Salzberg L.I."/>
            <person name="Wolfe K.H."/>
            <person name="McGowan J."/>
            <person name="Fitzpatrick D.A."/>
            <person name="Matlin K."/>
        </authorList>
    </citation>
    <scope>NUCLEOTIDE SEQUENCE [LARGE SCALE GENOMIC DNA]</scope>
    <source>
        <strain evidence="1">51-138</strain>
    </source>
</reference>
<evidence type="ECO:0000313" key="1">
    <source>
        <dbReference type="EMBL" id="KAG7852248.1"/>
    </source>
</evidence>
<comment type="caution">
    <text evidence="1">The sequence shown here is derived from an EMBL/GenBank/DDBJ whole genome shotgun (WGS) entry which is preliminary data.</text>
</comment>
<proteinExistence type="predicted"/>
<evidence type="ECO:0000313" key="2">
    <source>
        <dbReference type="Proteomes" id="UP001197328"/>
    </source>
</evidence>
<keyword evidence="2" id="KW-1185">Reference proteome</keyword>
<dbReference type="Proteomes" id="UP001197328">
    <property type="component" value="Unassembled WGS sequence"/>
</dbReference>
<dbReference type="EMBL" id="JAHLVD010000002">
    <property type="protein sequence ID" value="KAG7852248.1"/>
    <property type="molecule type" value="Genomic_DNA"/>
</dbReference>
<name>A0ABQ7S2N6_PICAN</name>
<gene>
    <name evidence="1" type="ORF">KL940_001130</name>
</gene>
<organism evidence="1 2">
    <name type="scientific">Pichia angusta</name>
    <name type="common">Yeast</name>
    <name type="synonym">Hansenula polymorpha</name>
    <dbReference type="NCBI Taxonomy" id="870730"/>
    <lineage>
        <taxon>Eukaryota</taxon>
        <taxon>Fungi</taxon>
        <taxon>Dikarya</taxon>
        <taxon>Ascomycota</taxon>
        <taxon>Saccharomycotina</taxon>
        <taxon>Pichiomycetes</taxon>
        <taxon>Pichiales</taxon>
        <taxon>Pichiaceae</taxon>
        <taxon>Ogataea</taxon>
    </lineage>
</organism>
<sequence length="315" mass="32146">MTPWTVSSSGVHDGGAVVGGAGGGVLERVRGGGARHGRAQRHRRRVAPGGAVVGAVVAARDLDDAVVDRVGADDVVGVLERELARLAVAEGHVHDPGGAVVEHDLVLVGSGARGGVAGDGADADAGVDLRDQVVVHGRHEAHALDEGGRERAGAFRRDGHVDRHLPEVGQLERGIRVEVAGAQTQRHVARRGVEVRRSALLVGLAVHALAGGLVGHGQSLVVGLSGVPQGVRVGVNIGGLVTEGQITPKVVCLDGTVLCHPTGHRHRGGGLRKQRDGLVGGDGREDVAGGFTRSWPLAGGTDGQGKHLHVANILE</sequence>
<protein>
    <submittedName>
        <fullName evidence="1">Uncharacterized protein</fullName>
    </submittedName>
</protein>
<accession>A0ABQ7S2N6</accession>